<comment type="cofactor">
    <cofactor evidence="1">
        <name>Mg(2+)</name>
        <dbReference type="ChEBI" id="CHEBI:18420"/>
    </cofactor>
</comment>
<sequence length="308" mass="34741">MIETLPHDEVRVNPHAPLAEVEALRWVQRFRLARGDEALERFKRIKCGAFAGHTYPHAPPEKVILGAELIGWLFLFDDQYGEGQEAITMARVFDSCMETLRTGQPPLLEPLPFHGALADLNARFSALGQPLWQRLFAQSMGAYFSGCLFELPYRQSGLCPTLDAYIRLRTWSIGALPVFDLILLEMNPLPLPLRAPLIAFREHCAQLTAWVNDLHSYTKETASHDPLNLVAVLQQERQLLLEDAFLAAVDLYRQGLATMSDLARSIQASPHCTPQEKTLVQGTIDWVHGNTAWTRLSGRYYPQGHQES</sequence>
<dbReference type="PANTHER" id="PTHR35201">
    <property type="entry name" value="TERPENE SYNTHASE"/>
    <property type="match status" value="1"/>
</dbReference>
<keyword evidence="1" id="KW-0460">Magnesium</keyword>
<keyword evidence="1" id="KW-0456">Lyase</keyword>
<dbReference type="EC" id="4.2.3.-" evidence="1"/>
<dbReference type="SFLD" id="SFLDG01020">
    <property type="entry name" value="Terpene_Cyclase_Like_2"/>
    <property type="match status" value="1"/>
</dbReference>
<accession>A0ABX4Y0D4</accession>
<comment type="caution">
    <text evidence="2">The sequence shown here is derived from an EMBL/GenBank/DDBJ whole genome shotgun (WGS) entry which is preliminary data.</text>
</comment>
<dbReference type="SFLD" id="SFLDS00005">
    <property type="entry name" value="Isoprenoid_Synthase_Type_I"/>
    <property type="match status" value="1"/>
</dbReference>
<dbReference type="Pfam" id="PF19086">
    <property type="entry name" value="Terpene_syn_C_2"/>
    <property type="match status" value="1"/>
</dbReference>
<dbReference type="InterPro" id="IPR008949">
    <property type="entry name" value="Isoprenoid_synthase_dom_sf"/>
</dbReference>
<protein>
    <recommendedName>
        <fullName evidence="1">Terpene synthase</fullName>
        <ecNumber evidence="1">4.2.3.-</ecNumber>
    </recommendedName>
</protein>
<name>A0ABX4Y0D4_9PSED</name>
<comment type="similarity">
    <text evidence="1">Belongs to the terpene synthase family.</text>
</comment>
<evidence type="ECO:0000313" key="2">
    <source>
        <dbReference type="EMBL" id="PNQ90803.1"/>
    </source>
</evidence>
<dbReference type="Gene3D" id="1.10.600.10">
    <property type="entry name" value="Farnesyl Diphosphate Synthase"/>
    <property type="match status" value="1"/>
</dbReference>
<keyword evidence="1" id="KW-0479">Metal-binding</keyword>
<keyword evidence="3" id="KW-1185">Reference proteome</keyword>
<evidence type="ECO:0000313" key="3">
    <source>
        <dbReference type="Proteomes" id="UP000236232"/>
    </source>
</evidence>
<dbReference type="Proteomes" id="UP000236232">
    <property type="component" value="Unassembled WGS sequence"/>
</dbReference>
<organism evidence="2 3">
    <name type="scientific">Pseudomonas gingeri NCPPB 3146 = LMG 5327</name>
    <dbReference type="NCBI Taxonomy" id="707248"/>
    <lineage>
        <taxon>Bacteria</taxon>
        <taxon>Pseudomonadati</taxon>
        <taxon>Pseudomonadota</taxon>
        <taxon>Gammaproteobacteria</taxon>
        <taxon>Pseudomonadales</taxon>
        <taxon>Pseudomonadaceae</taxon>
        <taxon>Pseudomonas</taxon>
    </lineage>
</organism>
<dbReference type="InterPro" id="IPR034686">
    <property type="entry name" value="Terpene_cyclase-like_2"/>
</dbReference>
<reference evidence="2 3" key="1">
    <citation type="submission" date="2018-01" db="EMBL/GenBank/DDBJ databases">
        <title>Draft Genome Sequence of Pseudomonas gingeri NCPPB 3146 (LMG 5327), a White Line Reaction Producer.</title>
        <authorList>
            <person name="Rokni-Zadeh H."/>
            <person name="Bahrami T."/>
            <person name="Zarvandi S."/>
            <person name="Changi-Ashtiani M."/>
            <person name="De Mot R."/>
        </authorList>
    </citation>
    <scope>NUCLEOTIDE SEQUENCE [LARGE SCALE GENOMIC DNA]</scope>
    <source>
        <strain evidence="3">NCPPB 3146 \ LMG 5327</strain>
    </source>
</reference>
<proteinExistence type="inferred from homology"/>
<evidence type="ECO:0000256" key="1">
    <source>
        <dbReference type="RuleBase" id="RU366034"/>
    </source>
</evidence>
<dbReference type="SUPFAM" id="SSF48576">
    <property type="entry name" value="Terpenoid synthases"/>
    <property type="match status" value="1"/>
</dbReference>
<dbReference type="EMBL" id="POWE01000114">
    <property type="protein sequence ID" value="PNQ90803.1"/>
    <property type="molecule type" value="Genomic_DNA"/>
</dbReference>
<gene>
    <name evidence="2" type="ORF">CCU68_19730</name>
</gene>
<dbReference type="PANTHER" id="PTHR35201:SF4">
    <property type="entry name" value="BETA-PINACENE SYNTHASE-RELATED"/>
    <property type="match status" value="1"/>
</dbReference>